<dbReference type="InterPro" id="IPR036291">
    <property type="entry name" value="NAD(P)-bd_dom_sf"/>
</dbReference>
<accession>A0A140DXK0</accession>
<dbReference type="RefSeq" id="WP_067558932.1">
    <property type="nucleotide sequence ID" value="NZ_CP011391.1"/>
</dbReference>
<dbReference type="Proteomes" id="UP000069771">
    <property type="component" value="Chromosome"/>
</dbReference>
<dbReference type="GeneID" id="78478807"/>
<feature type="domain" description="UDP-glucose/GDP-mannose dehydrogenase N-terminal" evidence="2">
    <location>
        <begin position="16"/>
        <end position="136"/>
    </location>
</feature>
<evidence type="ECO:0000313" key="4">
    <source>
        <dbReference type="Proteomes" id="UP000069771"/>
    </source>
</evidence>
<dbReference type="InterPro" id="IPR028359">
    <property type="entry name" value="UDP_ManNAc/GlcNAc_DH"/>
</dbReference>
<dbReference type="GO" id="GO:0000271">
    <property type="term" value="P:polysaccharide biosynthetic process"/>
    <property type="evidence" value="ECO:0007669"/>
    <property type="project" value="InterPro"/>
</dbReference>
<reference evidence="3 4" key="1">
    <citation type="journal article" date="2016" name="Gut Pathog.">
        <title>Whole genome sequencing of "Faecalibaculum rodentium" ALO17, isolated from C57BL/6J laboratory mouse feces.</title>
        <authorList>
            <person name="Lim S."/>
            <person name="Chang D.H."/>
            <person name="Ahn S."/>
            <person name="Kim B.C."/>
        </authorList>
    </citation>
    <scope>NUCLEOTIDE SEQUENCE [LARGE SCALE GENOMIC DNA]</scope>
    <source>
        <strain evidence="3 4">Alo17</strain>
    </source>
</reference>
<dbReference type="STRING" id="1702221.AALO17_22430"/>
<dbReference type="Pfam" id="PF03721">
    <property type="entry name" value="UDPG_MGDP_dh_N"/>
    <property type="match status" value="1"/>
</dbReference>
<dbReference type="PIRSF" id="PIRSF500136">
    <property type="entry name" value="UDP_ManNAc_DH"/>
    <property type="match status" value="1"/>
</dbReference>
<dbReference type="PATRIC" id="fig|1702221.3.peg.2181"/>
<dbReference type="GO" id="GO:0016628">
    <property type="term" value="F:oxidoreductase activity, acting on the CH-CH group of donors, NAD or NADP as acceptor"/>
    <property type="evidence" value="ECO:0007669"/>
    <property type="project" value="InterPro"/>
</dbReference>
<dbReference type="OrthoDB" id="9803238at2"/>
<dbReference type="GO" id="GO:0051287">
    <property type="term" value="F:NAD binding"/>
    <property type="evidence" value="ECO:0007669"/>
    <property type="project" value="InterPro"/>
</dbReference>
<dbReference type="PANTHER" id="PTHR43491:SF2">
    <property type="entry name" value="UDP-N-ACETYL-D-MANNOSAMINE DEHYDROGENASE"/>
    <property type="match status" value="1"/>
</dbReference>
<dbReference type="InterPro" id="IPR017476">
    <property type="entry name" value="UDP-Glc/GDP-Man"/>
</dbReference>
<gene>
    <name evidence="3" type="ORF">AALO17_22430</name>
</gene>
<dbReference type="GO" id="GO:0016616">
    <property type="term" value="F:oxidoreductase activity, acting on the CH-OH group of donors, NAD or NADP as acceptor"/>
    <property type="evidence" value="ECO:0007669"/>
    <property type="project" value="InterPro"/>
</dbReference>
<evidence type="ECO:0000313" key="3">
    <source>
        <dbReference type="EMBL" id="AMK55377.1"/>
    </source>
</evidence>
<sequence length="220" mass="23469">MAESRVYEQLVSGRGKLAVVGLGYVGLPLALEFSRHVSVLGFDTSPRTLETCRQTITGCGLLEFTGDPDRLKEACCFIVAVPTPVDRDRNPDLDCLLEAARLVGSRMSPGSLVIFESTVYPGVTETLCAPVMEQASGLVRGHGYAGSGGGHRHFLHSVFLAAHGSHSQTLPGRVSAETLQPADRLVRPDLLVSPASFLFGPDHPAVSADHTGYPVCRETD</sequence>
<comment type="similarity">
    <text evidence="1">Belongs to the UDP-glucose/GDP-mannose dehydrogenase family.</text>
</comment>
<organism evidence="3 4">
    <name type="scientific">Faecalibaculum rodentium</name>
    <dbReference type="NCBI Taxonomy" id="1702221"/>
    <lineage>
        <taxon>Bacteria</taxon>
        <taxon>Bacillati</taxon>
        <taxon>Bacillota</taxon>
        <taxon>Erysipelotrichia</taxon>
        <taxon>Erysipelotrichales</taxon>
        <taxon>Erysipelotrichaceae</taxon>
        <taxon>Faecalibaculum</taxon>
    </lineage>
</organism>
<dbReference type="SUPFAM" id="SSF51735">
    <property type="entry name" value="NAD(P)-binding Rossmann-fold domains"/>
    <property type="match status" value="1"/>
</dbReference>
<evidence type="ECO:0000259" key="2">
    <source>
        <dbReference type="Pfam" id="PF03721"/>
    </source>
</evidence>
<name>A0A140DXK0_9FIRM</name>
<proteinExistence type="inferred from homology"/>
<dbReference type="InterPro" id="IPR001732">
    <property type="entry name" value="UDP-Glc/GDP-Man_DH_N"/>
</dbReference>
<dbReference type="Gene3D" id="3.40.50.720">
    <property type="entry name" value="NAD(P)-binding Rossmann-like Domain"/>
    <property type="match status" value="1"/>
</dbReference>
<dbReference type="KEGG" id="fro:AALO17_22430"/>
<dbReference type="PANTHER" id="PTHR43491">
    <property type="entry name" value="UDP-N-ACETYL-D-MANNOSAMINE DEHYDROGENASE"/>
    <property type="match status" value="1"/>
</dbReference>
<dbReference type="EMBL" id="CP011391">
    <property type="protein sequence ID" value="AMK55377.1"/>
    <property type="molecule type" value="Genomic_DNA"/>
</dbReference>
<evidence type="ECO:0000256" key="1">
    <source>
        <dbReference type="ARBA" id="ARBA00006601"/>
    </source>
</evidence>
<keyword evidence="4" id="KW-1185">Reference proteome</keyword>
<protein>
    <recommendedName>
        <fullName evidence="2">UDP-glucose/GDP-mannose dehydrogenase N-terminal domain-containing protein</fullName>
    </recommendedName>
</protein>
<dbReference type="AlphaFoldDB" id="A0A140DXK0"/>
<dbReference type="PIRSF" id="PIRSF000124">
    <property type="entry name" value="UDPglc_GDPman_dh"/>
    <property type="match status" value="1"/>
</dbReference>